<keyword evidence="2" id="KW-0762">Sugar transport</keyword>
<gene>
    <name evidence="2" type="ORF">CSW57_19040</name>
</gene>
<feature type="transmembrane region" description="Helical" evidence="1">
    <location>
        <begin position="91"/>
        <end position="110"/>
    </location>
</feature>
<sequence>MRRALLVLLWLDGFLVGIASVAFLQLTIGTVQMPISAVVAAAANCVLLWCCATLTETTARFGALIAFGLAFFVATASGPGGDALMPQDWRAFALLGLGVGVPAFVSYAGLLPAADTGKTTPVAGARE</sequence>
<evidence type="ECO:0000313" key="2">
    <source>
        <dbReference type="EMBL" id="PHV65804.1"/>
    </source>
</evidence>
<evidence type="ECO:0000313" key="3">
    <source>
        <dbReference type="Proteomes" id="UP000225108"/>
    </source>
</evidence>
<keyword evidence="1" id="KW-1133">Transmembrane helix</keyword>
<keyword evidence="2" id="KW-0813">Transport</keyword>
<dbReference type="Proteomes" id="UP000225108">
    <property type="component" value="Unassembled WGS sequence"/>
</dbReference>
<organism evidence="2 3">
    <name type="scientific">Williamsia marianensis</name>
    <dbReference type="NCBI Taxonomy" id="85044"/>
    <lineage>
        <taxon>Bacteria</taxon>
        <taxon>Bacillati</taxon>
        <taxon>Actinomycetota</taxon>
        <taxon>Actinomycetes</taxon>
        <taxon>Mycobacteriales</taxon>
        <taxon>Nocardiaceae</taxon>
        <taxon>Williamsia</taxon>
    </lineage>
</organism>
<keyword evidence="1" id="KW-0472">Membrane</keyword>
<evidence type="ECO:0000256" key="1">
    <source>
        <dbReference type="SAM" id="Phobius"/>
    </source>
</evidence>
<dbReference type="AlphaFoldDB" id="A0A2G3PJ04"/>
<comment type="caution">
    <text evidence="2">The sequence shown here is derived from an EMBL/GenBank/DDBJ whole genome shotgun (WGS) entry which is preliminary data.</text>
</comment>
<feature type="transmembrane region" description="Helical" evidence="1">
    <location>
        <begin position="34"/>
        <end position="54"/>
    </location>
</feature>
<keyword evidence="1" id="KW-0812">Transmembrane</keyword>
<proteinExistence type="predicted"/>
<protein>
    <submittedName>
        <fullName evidence="2">Facilitated glucose transporter</fullName>
    </submittedName>
</protein>
<accession>A0A2G3PJ04</accession>
<name>A0A2G3PJ04_WILMA</name>
<dbReference type="RefSeq" id="WP_099384121.1">
    <property type="nucleotide sequence ID" value="NZ_PEBD01000010.1"/>
</dbReference>
<feature type="transmembrane region" description="Helical" evidence="1">
    <location>
        <begin position="61"/>
        <end position="79"/>
    </location>
</feature>
<dbReference type="EMBL" id="PEBD01000010">
    <property type="protein sequence ID" value="PHV65804.1"/>
    <property type="molecule type" value="Genomic_DNA"/>
</dbReference>
<reference evidence="2 3" key="1">
    <citation type="submission" date="2017-10" db="EMBL/GenBank/DDBJ databases">
        <title>The draft genome sequence of Williamsia sp. BULT 1.1 isolated from the semi-arid grassland soils from South Africa.</title>
        <authorList>
            <person name="Kabwe M.H."/>
            <person name="Govender N."/>
            <person name="Mutseka Lunga P."/>
            <person name="Vikram S."/>
            <person name="Makhalanyane T.P."/>
        </authorList>
    </citation>
    <scope>NUCLEOTIDE SEQUENCE [LARGE SCALE GENOMIC DNA]</scope>
    <source>
        <strain evidence="2 3">BULT 1.1</strain>
    </source>
</reference>